<evidence type="ECO:0000313" key="2">
    <source>
        <dbReference type="Proteomes" id="UP000011064"/>
    </source>
</evidence>
<sequence length="123" mass="12934">MGTDESTPVPSAGVGWMALRGSGMGSRAGLATDLGGLDDMRCGYGCILLYDQTVLGKHKNAGGGGACRAGSGCITKVIGGNHGRETKEFCTRGRKRVFPGIKELQQSESKAHHISNIWHKLGF</sequence>
<gene>
    <name evidence="1" type="ORF">GMDG_00098</name>
</gene>
<organism evidence="1 2">
    <name type="scientific">Pseudogymnoascus destructans (strain ATCC MYA-4855 / 20631-21)</name>
    <name type="common">Bat white-nose syndrome fungus</name>
    <name type="synonym">Geomyces destructans</name>
    <dbReference type="NCBI Taxonomy" id="658429"/>
    <lineage>
        <taxon>Eukaryota</taxon>
        <taxon>Fungi</taxon>
        <taxon>Dikarya</taxon>
        <taxon>Ascomycota</taxon>
        <taxon>Pezizomycotina</taxon>
        <taxon>Leotiomycetes</taxon>
        <taxon>Thelebolales</taxon>
        <taxon>Thelebolaceae</taxon>
        <taxon>Pseudogymnoascus</taxon>
    </lineage>
</organism>
<keyword evidence="2" id="KW-1185">Reference proteome</keyword>
<reference evidence="2" key="1">
    <citation type="submission" date="2010-09" db="EMBL/GenBank/DDBJ databases">
        <title>The genome sequence of Geomyces destructans 20631-21.</title>
        <authorList>
            <consortium name="The Broad Institute Genome Sequencing Platform"/>
            <person name="Cuomo C.A."/>
            <person name="Blehert D.S."/>
            <person name="Lorch J.M."/>
            <person name="Young S.K."/>
            <person name="Zeng Q."/>
            <person name="Gargeya S."/>
            <person name="Fitzgerald M."/>
            <person name="Haas B."/>
            <person name="Abouelleil A."/>
            <person name="Alvarado L."/>
            <person name="Arachchi H.M."/>
            <person name="Berlin A."/>
            <person name="Brown A."/>
            <person name="Chapman S.B."/>
            <person name="Chen Z."/>
            <person name="Dunbar C."/>
            <person name="Freedman E."/>
            <person name="Gearin G."/>
            <person name="Gellesch M."/>
            <person name="Goldberg J."/>
            <person name="Griggs A."/>
            <person name="Gujja S."/>
            <person name="Heiman D."/>
            <person name="Howarth C."/>
            <person name="Larson L."/>
            <person name="Lui A."/>
            <person name="MacDonald P.J.P."/>
            <person name="Montmayeur A."/>
            <person name="Murphy C."/>
            <person name="Neiman D."/>
            <person name="Pearson M."/>
            <person name="Priest M."/>
            <person name="Roberts A."/>
            <person name="Saif S."/>
            <person name="Shea T."/>
            <person name="Shenoy N."/>
            <person name="Sisk P."/>
            <person name="Stolte C."/>
            <person name="Sykes S."/>
            <person name="Wortman J."/>
            <person name="Nusbaum C."/>
            <person name="Birren B."/>
        </authorList>
    </citation>
    <scope>NUCLEOTIDE SEQUENCE [LARGE SCALE GENOMIC DNA]</scope>
    <source>
        <strain evidence="2">ATCC MYA-4855 / 20631-21</strain>
    </source>
</reference>
<name>L8FLB3_PSED2</name>
<dbReference type="AlphaFoldDB" id="L8FLB3"/>
<dbReference type="EMBL" id="GL573169">
    <property type="protein sequence ID" value="ELR01722.1"/>
    <property type="molecule type" value="Genomic_DNA"/>
</dbReference>
<dbReference type="Proteomes" id="UP000011064">
    <property type="component" value="Unassembled WGS sequence"/>
</dbReference>
<dbReference type="VEuPathDB" id="FungiDB:GMDG_00098"/>
<evidence type="ECO:0000313" key="1">
    <source>
        <dbReference type="EMBL" id="ELR01722.1"/>
    </source>
</evidence>
<protein>
    <submittedName>
        <fullName evidence="1">Uncharacterized protein</fullName>
    </submittedName>
</protein>
<proteinExistence type="predicted"/>
<dbReference type="InParanoid" id="L8FLB3"/>
<accession>L8FLB3</accession>
<dbReference type="HOGENOM" id="CLU_2016230_0_0_1"/>